<protein>
    <submittedName>
        <fullName evidence="1">Hspb1-associated protein 1</fullName>
    </submittedName>
</protein>
<organism evidence="1 2">
    <name type="scientific">Chrysochromulina tobinii</name>
    <dbReference type="NCBI Taxonomy" id="1460289"/>
    <lineage>
        <taxon>Eukaryota</taxon>
        <taxon>Haptista</taxon>
        <taxon>Haptophyta</taxon>
        <taxon>Prymnesiophyceae</taxon>
        <taxon>Prymnesiales</taxon>
        <taxon>Chrysochromulinaceae</taxon>
        <taxon>Chrysochromulina</taxon>
    </lineage>
</organism>
<dbReference type="SUPFAM" id="SSF51197">
    <property type="entry name" value="Clavaminate synthase-like"/>
    <property type="match status" value="1"/>
</dbReference>
<dbReference type="AlphaFoldDB" id="A0A0M0K9C9"/>
<dbReference type="OrthoDB" id="47172at2759"/>
<sequence length="161" mass="17068">MTLIRTIDVPLCSSPAEAWISDSSEPFVLRGAIRHWKARAWSLTSLARDFGAAKVCVRLHPRAAGELYEGECVYESMTLACFCAWLRLGAAATAGDAAGGAPGDDDASAATSLAERYPPEAFVAYSDYQDMAAVFADAPSALASIDWSFTGVARSGEHTTL</sequence>
<dbReference type="EMBL" id="JWZX01000880">
    <property type="protein sequence ID" value="KOO35414.1"/>
    <property type="molecule type" value="Genomic_DNA"/>
</dbReference>
<comment type="caution">
    <text evidence="1">The sequence shown here is derived from an EMBL/GenBank/DDBJ whole genome shotgun (WGS) entry which is preliminary data.</text>
</comment>
<keyword evidence="2" id="KW-1185">Reference proteome</keyword>
<gene>
    <name evidence="1" type="ORF">Ctob_015667</name>
</gene>
<evidence type="ECO:0000313" key="1">
    <source>
        <dbReference type="EMBL" id="KOO35414.1"/>
    </source>
</evidence>
<accession>A0A0M0K9C9</accession>
<reference evidence="2" key="1">
    <citation type="journal article" date="2015" name="PLoS Genet.">
        <title>Genome Sequence and Transcriptome Analyses of Chrysochromulina tobin: Metabolic Tools for Enhanced Algal Fitness in the Prominent Order Prymnesiales (Haptophyceae).</title>
        <authorList>
            <person name="Hovde B.T."/>
            <person name="Deodato C.R."/>
            <person name="Hunsperger H.M."/>
            <person name="Ryken S.A."/>
            <person name="Yost W."/>
            <person name="Jha R.K."/>
            <person name="Patterson J."/>
            <person name="Monnat R.J. Jr."/>
            <person name="Barlow S.B."/>
            <person name="Starkenburg S.R."/>
            <person name="Cattolico R.A."/>
        </authorList>
    </citation>
    <scope>NUCLEOTIDE SEQUENCE</scope>
    <source>
        <strain evidence="2">CCMP291</strain>
    </source>
</reference>
<dbReference type="Gene3D" id="2.60.120.650">
    <property type="entry name" value="Cupin"/>
    <property type="match status" value="1"/>
</dbReference>
<name>A0A0M0K9C9_9EUKA</name>
<proteinExistence type="predicted"/>
<dbReference type="Proteomes" id="UP000037460">
    <property type="component" value="Unassembled WGS sequence"/>
</dbReference>
<evidence type="ECO:0000313" key="2">
    <source>
        <dbReference type="Proteomes" id="UP000037460"/>
    </source>
</evidence>